<gene>
    <name evidence="2" type="ORF">DD237_004105</name>
    <name evidence="1" type="ORF">DD238_002975</name>
</gene>
<reference evidence="3 4" key="1">
    <citation type="submission" date="2018-06" db="EMBL/GenBank/DDBJ databases">
        <title>Comparative genomics of downy mildews reveals potential adaptations to biotrophy.</title>
        <authorList>
            <person name="Fletcher K."/>
            <person name="Klosterman S.J."/>
            <person name="Derevnina L."/>
            <person name="Martin F."/>
            <person name="Koike S."/>
            <person name="Reyes Chin-Wo S."/>
            <person name="Mou B."/>
            <person name="Michelmore R."/>
        </authorList>
    </citation>
    <scope>NUCLEOTIDE SEQUENCE [LARGE SCALE GENOMIC DNA]</scope>
    <source>
        <strain evidence="2 4">R13</strain>
        <strain evidence="1 3">R14</strain>
    </source>
</reference>
<evidence type="ECO:0000313" key="4">
    <source>
        <dbReference type="Proteomes" id="UP000286097"/>
    </source>
</evidence>
<protein>
    <submittedName>
        <fullName evidence="1">Uncharacterized protein</fullName>
    </submittedName>
</protein>
<proteinExistence type="predicted"/>
<dbReference type="Proteomes" id="UP000282087">
    <property type="component" value="Unassembled WGS sequence"/>
</dbReference>
<evidence type="ECO:0000313" key="1">
    <source>
        <dbReference type="EMBL" id="RMX65812.1"/>
    </source>
</evidence>
<keyword evidence="3" id="KW-1185">Reference proteome</keyword>
<accession>A0A3M6VHL8</accession>
<dbReference type="EMBL" id="QLLG01000228">
    <property type="protein sequence ID" value="RMX65812.1"/>
    <property type="molecule type" value="Genomic_DNA"/>
</dbReference>
<evidence type="ECO:0000313" key="2">
    <source>
        <dbReference type="EMBL" id="RQM14672.1"/>
    </source>
</evidence>
<comment type="caution">
    <text evidence="1">The sequence shown here is derived from an EMBL/GenBank/DDBJ whole genome shotgun (WGS) entry which is preliminary data.</text>
</comment>
<dbReference type="AlphaFoldDB" id="A0A3M6VHL8"/>
<evidence type="ECO:0000313" key="3">
    <source>
        <dbReference type="Proteomes" id="UP000282087"/>
    </source>
</evidence>
<dbReference type="VEuPathDB" id="FungiDB:DD237_004105"/>
<name>A0A3M6VHL8_9STRA</name>
<sequence length="71" mass="7666">MSASEPKTLQISDEIDVQDRAAASGGGQLQAASRTVAFCHHLAVNALLEELYEAVTNCVRPLEIAYFCGRK</sequence>
<organism evidence="1 3">
    <name type="scientific">Peronospora effusa</name>
    <dbReference type="NCBI Taxonomy" id="542832"/>
    <lineage>
        <taxon>Eukaryota</taxon>
        <taxon>Sar</taxon>
        <taxon>Stramenopiles</taxon>
        <taxon>Oomycota</taxon>
        <taxon>Peronosporomycetes</taxon>
        <taxon>Peronosporales</taxon>
        <taxon>Peronosporaceae</taxon>
        <taxon>Peronospora</taxon>
    </lineage>
</organism>
<dbReference type="Proteomes" id="UP000286097">
    <property type="component" value="Unassembled WGS sequence"/>
</dbReference>
<dbReference type="EMBL" id="QKXF01000191">
    <property type="protein sequence ID" value="RQM14672.1"/>
    <property type="molecule type" value="Genomic_DNA"/>
</dbReference>